<dbReference type="PROSITE" id="PS50042">
    <property type="entry name" value="CNMP_BINDING_3"/>
    <property type="match status" value="1"/>
</dbReference>
<protein>
    <recommendedName>
        <fullName evidence="2">Cyclic nucleotide-binding domain-containing protein</fullName>
    </recommendedName>
</protein>
<gene>
    <name evidence="3" type="ORF">AXG55_12515</name>
</gene>
<dbReference type="OrthoDB" id="5289354at2"/>
<feature type="transmembrane region" description="Helical" evidence="1">
    <location>
        <begin position="271"/>
        <end position="294"/>
    </location>
</feature>
<dbReference type="InterPro" id="IPR000595">
    <property type="entry name" value="cNMP-bd_dom"/>
</dbReference>
<dbReference type="Pfam" id="PF00027">
    <property type="entry name" value="cNMP_binding"/>
    <property type="match status" value="1"/>
</dbReference>
<organism evidence="3 4">
    <name type="scientific">Silvanigrella aquatica</name>
    <dbReference type="NCBI Taxonomy" id="1915309"/>
    <lineage>
        <taxon>Bacteria</taxon>
        <taxon>Pseudomonadati</taxon>
        <taxon>Bdellovibrionota</taxon>
        <taxon>Oligoflexia</taxon>
        <taxon>Silvanigrellales</taxon>
        <taxon>Silvanigrellaceae</taxon>
        <taxon>Silvanigrella</taxon>
    </lineage>
</organism>
<dbReference type="SMART" id="SM00100">
    <property type="entry name" value="cNMP"/>
    <property type="match status" value="1"/>
</dbReference>
<keyword evidence="1" id="KW-0812">Transmembrane</keyword>
<accession>A0A1L4D3A7</accession>
<proteinExistence type="predicted"/>
<dbReference type="GO" id="GO:0004175">
    <property type="term" value="F:endopeptidase activity"/>
    <property type="evidence" value="ECO:0007669"/>
    <property type="project" value="UniProtKB-ARBA"/>
</dbReference>
<dbReference type="SUPFAM" id="SSF51206">
    <property type="entry name" value="cAMP-binding domain-like"/>
    <property type="match status" value="1"/>
</dbReference>
<dbReference type="InterPro" id="IPR003675">
    <property type="entry name" value="Rce1/LyrA-like_dom"/>
</dbReference>
<dbReference type="RefSeq" id="WP_148698436.1">
    <property type="nucleotide sequence ID" value="NZ_CP017834.1"/>
</dbReference>
<feature type="transmembrane region" description="Helical" evidence="1">
    <location>
        <begin position="220"/>
        <end position="246"/>
    </location>
</feature>
<feature type="domain" description="Cyclic nucleotide-binding" evidence="2">
    <location>
        <begin position="10"/>
        <end position="109"/>
    </location>
</feature>
<dbReference type="AlphaFoldDB" id="A0A1L4D3A7"/>
<evidence type="ECO:0000256" key="1">
    <source>
        <dbReference type="SAM" id="Phobius"/>
    </source>
</evidence>
<evidence type="ECO:0000313" key="4">
    <source>
        <dbReference type="Proteomes" id="UP000184731"/>
    </source>
</evidence>
<evidence type="ECO:0000259" key="2">
    <source>
        <dbReference type="PROSITE" id="PS50042"/>
    </source>
</evidence>
<keyword evidence="1" id="KW-1133">Transmembrane helix</keyword>
<dbReference type="GO" id="GO:0080120">
    <property type="term" value="P:CAAX-box protein maturation"/>
    <property type="evidence" value="ECO:0007669"/>
    <property type="project" value="UniProtKB-ARBA"/>
</dbReference>
<feature type="transmembrane region" description="Helical" evidence="1">
    <location>
        <begin position="177"/>
        <end position="199"/>
    </location>
</feature>
<dbReference type="Proteomes" id="UP000184731">
    <property type="component" value="Chromosome"/>
</dbReference>
<reference evidence="3 4" key="1">
    <citation type="submission" date="2016-10" db="EMBL/GenBank/DDBJ databases">
        <title>Silvanigrella aquatica sp. nov., isolated from a freshwater lake located in the Black Forest, Germany, description of Silvanigrellaceae fam. nov., Silvanigrellales ord. nov., reclassification of the order Bdellovibrionales in the class Oligoflexia, reclassification of the families Bacteriovoracaceae and Halobacteriovoraceae in the new order Bacteriovoracales ord. nov., and reclassification of the family Pseudobacteriovoracaceae in the order Oligoflexiales.</title>
        <authorList>
            <person name="Hahn M.W."/>
            <person name="Schmidt J."/>
            <person name="Koll U."/>
            <person name="Rohde M."/>
            <person name="Verbag S."/>
            <person name="Pitt A."/>
            <person name="Nakai R."/>
            <person name="Naganuma T."/>
            <person name="Lang E."/>
        </authorList>
    </citation>
    <scope>NUCLEOTIDE SEQUENCE [LARGE SCALE GENOMIC DNA]</scope>
    <source>
        <strain evidence="3 4">MWH-Nonnen-W8red</strain>
    </source>
</reference>
<sequence length="377" mass="42735">MIDSFKNIPLFKDLSEDQLERLQEISTFLNLNAGEMFIYEGILDLRFFIIVDGSVEILKNNGNRLYPLARLSRGEVVGEMVLFENTARSASAKTTEPSTLLCFDLEKIKTDKNYVDIYLKLTSYFGEKISKRLRFTNEVTVEVLKERLAIGNFAVNIIAITTLYAMSLQMLQKLKNYTSNSTVVTVIVLVIFCYFIISMMTKSGYPLKTFGITLDNWKKVIIESILLTFPFLVIITGLKYFTITFIPKFHHLPLFDPMSIFKTAADVNLKVYFIALLGYILFVPIQELIVRSGIQSALQKFLSGSKEKTMWSSIILSNILFAGGHSHISFGFALSVFIPGIFWGWLYAKQNSLIGVSISHILIGVWGAFIVGFENIF</sequence>
<dbReference type="InterPro" id="IPR018490">
    <property type="entry name" value="cNMP-bd_dom_sf"/>
</dbReference>
<dbReference type="Gene3D" id="2.60.120.10">
    <property type="entry name" value="Jelly Rolls"/>
    <property type="match status" value="1"/>
</dbReference>
<keyword evidence="4" id="KW-1185">Reference proteome</keyword>
<dbReference type="EMBL" id="CP017834">
    <property type="protein sequence ID" value="APJ04680.1"/>
    <property type="molecule type" value="Genomic_DNA"/>
</dbReference>
<dbReference type="STRING" id="1915309.AXG55_12515"/>
<dbReference type="CDD" id="cd00038">
    <property type="entry name" value="CAP_ED"/>
    <property type="match status" value="1"/>
</dbReference>
<feature type="transmembrane region" description="Helical" evidence="1">
    <location>
        <begin position="352"/>
        <end position="373"/>
    </location>
</feature>
<dbReference type="KEGG" id="saqi:AXG55_12515"/>
<feature type="transmembrane region" description="Helical" evidence="1">
    <location>
        <begin position="315"/>
        <end position="346"/>
    </location>
</feature>
<keyword evidence="1" id="KW-0472">Membrane</keyword>
<feature type="transmembrane region" description="Helical" evidence="1">
    <location>
        <begin position="153"/>
        <end position="171"/>
    </location>
</feature>
<name>A0A1L4D3A7_9BACT</name>
<evidence type="ECO:0000313" key="3">
    <source>
        <dbReference type="EMBL" id="APJ04680.1"/>
    </source>
</evidence>
<dbReference type="Pfam" id="PF02517">
    <property type="entry name" value="Rce1-like"/>
    <property type="match status" value="1"/>
</dbReference>
<dbReference type="InterPro" id="IPR014710">
    <property type="entry name" value="RmlC-like_jellyroll"/>
</dbReference>